<dbReference type="Proteomes" id="UP001218246">
    <property type="component" value="Unassembled WGS sequence"/>
</dbReference>
<keyword evidence="3" id="KW-1185">Reference proteome</keyword>
<name>A0ABT6H9D4_9BACI</name>
<reference evidence="2 3" key="1">
    <citation type="submission" date="2023-04" db="EMBL/GenBank/DDBJ databases">
        <title>Ectobacillus antri isolated from activated sludge.</title>
        <authorList>
            <person name="Yan P."/>
            <person name="Liu X."/>
        </authorList>
    </citation>
    <scope>NUCLEOTIDE SEQUENCE [LARGE SCALE GENOMIC DNA]</scope>
    <source>
        <strain evidence="2 3">C18H</strain>
    </source>
</reference>
<dbReference type="SUPFAM" id="SSF101307">
    <property type="entry name" value="YutG-like"/>
    <property type="match status" value="1"/>
</dbReference>
<dbReference type="EMBL" id="JARULN010000024">
    <property type="protein sequence ID" value="MDG5755329.1"/>
    <property type="molecule type" value="Genomic_DNA"/>
</dbReference>
<protein>
    <submittedName>
        <fullName evidence="2">Phosphatidylglycerophosphatase A</fullName>
    </submittedName>
</protein>
<dbReference type="PIRSF" id="PIRSF019587">
    <property type="entry name" value="PGPase"/>
    <property type="match status" value="1"/>
</dbReference>
<evidence type="ECO:0000313" key="3">
    <source>
        <dbReference type="Proteomes" id="UP001218246"/>
    </source>
</evidence>
<organism evidence="2 3">
    <name type="scientific">Ectobacillus antri</name>
    <dbReference type="NCBI Taxonomy" id="2486280"/>
    <lineage>
        <taxon>Bacteria</taxon>
        <taxon>Bacillati</taxon>
        <taxon>Bacillota</taxon>
        <taxon>Bacilli</taxon>
        <taxon>Bacillales</taxon>
        <taxon>Bacillaceae</taxon>
        <taxon>Ectobacillus</taxon>
    </lineage>
</organism>
<dbReference type="Pfam" id="PF04608">
    <property type="entry name" value="PgpA"/>
    <property type="match status" value="1"/>
</dbReference>
<evidence type="ECO:0000259" key="1">
    <source>
        <dbReference type="Pfam" id="PF04608"/>
    </source>
</evidence>
<dbReference type="RefSeq" id="WP_124565429.1">
    <property type="nucleotide sequence ID" value="NZ_JARRRY010000022.1"/>
</dbReference>
<gene>
    <name evidence="2" type="ORF">P6P90_15615</name>
</gene>
<comment type="caution">
    <text evidence="2">The sequence shown here is derived from an EMBL/GenBank/DDBJ whole genome shotgun (WGS) entry which is preliminary data.</text>
</comment>
<dbReference type="InterPro" id="IPR036681">
    <property type="entry name" value="PgpA-like_sf"/>
</dbReference>
<sequence length="174" mass="19453">MKLTFISSHDVKKRAITALHERGVHTEDIAKLTYFLQEKYIPGLTIEECVENVESVLKKREVQNALLTGIELDILAEKGALSFPLQQMVKEDESLYGVDETLALSILNLYGSISFTNYGYIDKLKEGILQMLNDKSTGSVHAFLDDLVGAIAAAAASRLAHRYRAKLEREHNSE</sequence>
<dbReference type="InterPro" id="IPR007686">
    <property type="entry name" value="YutG/PgpA"/>
</dbReference>
<dbReference type="InterPro" id="IPR026038">
    <property type="entry name" value="Put_PGPase"/>
</dbReference>
<feature type="domain" description="YutG/PgpA" evidence="1">
    <location>
        <begin position="42"/>
        <end position="161"/>
    </location>
</feature>
<proteinExistence type="predicted"/>
<evidence type="ECO:0000313" key="2">
    <source>
        <dbReference type="EMBL" id="MDG5755329.1"/>
    </source>
</evidence>
<accession>A0ABT6H9D4</accession>
<dbReference type="Gene3D" id="1.10.3760.10">
    <property type="entry name" value="PgpA-like"/>
    <property type="match status" value="1"/>
</dbReference>